<dbReference type="Pfam" id="PF11146">
    <property type="entry name" value="DUF2905"/>
    <property type="match status" value="1"/>
</dbReference>
<evidence type="ECO:0000313" key="2">
    <source>
        <dbReference type="EMBL" id="REJ26267.1"/>
    </source>
</evidence>
<dbReference type="AlphaFoldDB" id="A0A3E0K172"/>
<proteinExistence type="predicted"/>
<name>A0A3E0K172_9BACI</name>
<protein>
    <submittedName>
        <fullName evidence="2">DUF2905 domain-containing protein</fullName>
    </submittedName>
</protein>
<comment type="caution">
    <text evidence="2">The sequence shown here is derived from an EMBL/GenBank/DDBJ whole genome shotgun (WGS) entry which is preliminary data.</text>
</comment>
<dbReference type="PANTHER" id="PTHR36443:SF1">
    <property type="entry name" value="BSR5223 PROTEIN"/>
    <property type="match status" value="1"/>
</dbReference>
<keyword evidence="1" id="KW-0472">Membrane</keyword>
<accession>A0A3E0K172</accession>
<dbReference type="PANTHER" id="PTHR36443">
    <property type="entry name" value="BSR5223 PROTEIN"/>
    <property type="match status" value="1"/>
</dbReference>
<gene>
    <name evidence="2" type="ORF">C6P37_13880</name>
</gene>
<organism evidence="2 3">
    <name type="scientific">Caldibacillus debilis</name>
    <dbReference type="NCBI Taxonomy" id="301148"/>
    <lineage>
        <taxon>Bacteria</taxon>
        <taxon>Bacillati</taxon>
        <taxon>Bacillota</taxon>
        <taxon>Bacilli</taxon>
        <taxon>Bacillales</taxon>
        <taxon>Bacillaceae</taxon>
        <taxon>Caldibacillus</taxon>
    </lineage>
</organism>
<dbReference type="Proteomes" id="UP000257014">
    <property type="component" value="Unassembled WGS sequence"/>
</dbReference>
<sequence>MEGIGKMIVTIGLILVVIGLLVQFTGFGRLPGDIIIRKGNTTFYFPIVTCLLLSVILSLILFVISRFR</sequence>
<reference evidence="2 3" key="1">
    <citation type="submission" date="2018-03" db="EMBL/GenBank/DDBJ databases">
        <authorList>
            <person name="Keele B.F."/>
        </authorList>
    </citation>
    <scope>NUCLEOTIDE SEQUENCE [LARGE SCALE GENOMIC DNA]</scope>
    <source>
        <strain evidence="2">ZCTH4_d</strain>
    </source>
</reference>
<feature type="transmembrane region" description="Helical" evidence="1">
    <location>
        <begin position="44"/>
        <end position="64"/>
    </location>
</feature>
<feature type="transmembrane region" description="Helical" evidence="1">
    <location>
        <begin position="7"/>
        <end position="24"/>
    </location>
</feature>
<keyword evidence="1" id="KW-1133">Transmembrane helix</keyword>
<dbReference type="InterPro" id="IPR021320">
    <property type="entry name" value="DUF2905"/>
</dbReference>
<evidence type="ECO:0000256" key="1">
    <source>
        <dbReference type="SAM" id="Phobius"/>
    </source>
</evidence>
<dbReference type="RefSeq" id="WP_020153866.1">
    <property type="nucleotide sequence ID" value="NZ_LQYT01000113.1"/>
</dbReference>
<evidence type="ECO:0000313" key="3">
    <source>
        <dbReference type="Proteomes" id="UP000257014"/>
    </source>
</evidence>
<keyword evidence="1" id="KW-0812">Transmembrane</keyword>
<dbReference type="EMBL" id="QEWE01000027">
    <property type="protein sequence ID" value="REJ26267.1"/>
    <property type="molecule type" value="Genomic_DNA"/>
</dbReference>